<keyword evidence="2" id="KW-1185">Reference proteome</keyword>
<protein>
    <submittedName>
        <fullName evidence="1">Uncharacterized protein</fullName>
    </submittedName>
</protein>
<sequence>MRYGSNSMSVRFCTEILFSLTARSTAPERTDANTLVACATSA</sequence>
<gene>
    <name evidence="1" type="ORF">PSET11_01949</name>
</gene>
<reference evidence="1 2" key="1">
    <citation type="submission" date="2018-11" db="EMBL/GenBank/DDBJ databases">
        <authorList>
            <person name="Criscuolo A."/>
        </authorList>
    </citation>
    <scope>NUCLEOTIDE SEQUENCE [LARGE SCALE GENOMIC DNA]</scope>
    <source>
        <strain evidence="1">AT11b</strain>
    </source>
</reference>
<accession>A0A3P5X9W0</accession>
<evidence type="ECO:0000313" key="1">
    <source>
        <dbReference type="EMBL" id="VDC27636.1"/>
    </source>
</evidence>
<dbReference type="EMBL" id="UXAU01000026">
    <property type="protein sequence ID" value="VDC27636.1"/>
    <property type="molecule type" value="Genomic_DNA"/>
</dbReference>
<name>A0A3P5X9W0_9MICC</name>
<evidence type="ECO:0000313" key="2">
    <source>
        <dbReference type="Proteomes" id="UP000280861"/>
    </source>
</evidence>
<dbReference type="Proteomes" id="UP000280861">
    <property type="component" value="Unassembled WGS sequence"/>
</dbReference>
<dbReference type="AlphaFoldDB" id="A0A3P5X9W0"/>
<organism evidence="1 2">
    <name type="scientific">Arthrobacter ulcerisalmonis</name>
    <dbReference type="NCBI Taxonomy" id="2483813"/>
    <lineage>
        <taxon>Bacteria</taxon>
        <taxon>Bacillati</taxon>
        <taxon>Actinomycetota</taxon>
        <taxon>Actinomycetes</taxon>
        <taxon>Micrococcales</taxon>
        <taxon>Micrococcaceae</taxon>
        <taxon>Arthrobacter</taxon>
    </lineage>
</organism>
<proteinExistence type="predicted"/>